<evidence type="ECO:0000256" key="2">
    <source>
        <dbReference type="ARBA" id="ARBA00022737"/>
    </source>
</evidence>
<evidence type="ECO:0000256" key="5">
    <source>
        <dbReference type="SAM" id="MobiDB-lite"/>
    </source>
</evidence>
<dbReference type="Proteomes" id="UP001195483">
    <property type="component" value="Unassembled WGS sequence"/>
</dbReference>
<keyword evidence="3" id="KW-1015">Disulfide bond</keyword>
<feature type="compositionally biased region" description="Low complexity" evidence="5">
    <location>
        <begin position="327"/>
        <end position="349"/>
    </location>
</feature>
<dbReference type="InterPro" id="IPR013106">
    <property type="entry name" value="Ig_V-set"/>
</dbReference>
<accession>A0AAE0VSQ1</accession>
<evidence type="ECO:0000256" key="3">
    <source>
        <dbReference type="ARBA" id="ARBA00023157"/>
    </source>
</evidence>
<evidence type="ECO:0000256" key="6">
    <source>
        <dbReference type="SAM" id="SignalP"/>
    </source>
</evidence>
<dbReference type="InterPro" id="IPR013783">
    <property type="entry name" value="Ig-like_fold"/>
</dbReference>
<evidence type="ECO:0000256" key="1">
    <source>
        <dbReference type="ARBA" id="ARBA00022729"/>
    </source>
</evidence>
<dbReference type="SMART" id="SM00409">
    <property type="entry name" value="IG"/>
    <property type="match status" value="3"/>
</dbReference>
<keyword evidence="4" id="KW-0393">Immunoglobulin domain</keyword>
<dbReference type="PANTHER" id="PTHR12231:SF253">
    <property type="entry name" value="DPR-INTERACTING PROTEIN ETA, ISOFORM B-RELATED"/>
    <property type="match status" value="1"/>
</dbReference>
<dbReference type="PROSITE" id="PS50835">
    <property type="entry name" value="IG_LIKE"/>
    <property type="match status" value="3"/>
</dbReference>
<sequence>MILYWTTFLTSIIVLTVLCGFCWSQDSAVKPQLDTEPVNVTSVEGGEAILPCSVANLGSNQVSWRGPRGIIISMGKKILTSEKNRFQVFNPYQPEWNLHISKVRSSDTGYYTCSIPNIPQVKSVFLLVFVPPSIVDSELQDSYEVLEGTDFSITCQARGFPKPTVKWLKIIKSELQPLLEGETLVIPSITKSDSGNYMCAASNEIKPNAAHTIKITITYPPKVTIRTKQISQSLGKETILSCMVESYPLATIIWSFGDKELQNSWKYNIITYTEPNGLRLETQLKILAIEMSDDGTYQCLATNSHGSDEGTTVLQVQMPTWTTPIPTISTTTETPPTSPVPTSQTQRSTRNNEIFVTDASSGNGGEYVNAHSQYIIAVLLIALLANL</sequence>
<dbReference type="InterPro" id="IPR007110">
    <property type="entry name" value="Ig-like_dom"/>
</dbReference>
<proteinExistence type="predicted"/>
<reference evidence="8" key="1">
    <citation type="journal article" date="2021" name="Genome Biol. Evol.">
        <title>A High-Quality Reference Genome for a Parasitic Bivalve with Doubly Uniparental Inheritance (Bivalvia: Unionida).</title>
        <authorList>
            <person name="Smith C.H."/>
        </authorList>
    </citation>
    <scope>NUCLEOTIDE SEQUENCE</scope>
    <source>
        <strain evidence="8">CHS0354</strain>
    </source>
</reference>
<dbReference type="EMBL" id="JAEAOA010002357">
    <property type="protein sequence ID" value="KAK3587762.1"/>
    <property type="molecule type" value="Genomic_DNA"/>
</dbReference>
<dbReference type="InterPro" id="IPR003599">
    <property type="entry name" value="Ig_sub"/>
</dbReference>
<name>A0AAE0VSQ1_9BIVA</name>
<dbReference type="Pfam" id="PF07686">
    <property type="entry name" value="V-set"/>
    <property type="match status" value="1"/>
</dbReference>
<feature type="signal peptide" evidence="6">
    <location>
        <begin position="1"/>
        <end position="24"/>
    </location>
</feature>
<dbReference type="SUPFAM" id="SSF48726">
    <property type="entry name" value="Immunoglobulin"/>
    <property type="match status" value="3"/>
</dbReference>
<feature type="domain" description="Ig-like" evidence="7">
    <location>
        <begin position="31"/>
        <end position="125"/>
    </location>
</feature>
<dbReference type="Pfam" id="PF07679">
    <property type="entry name" value="I-set"/>
    <property type="match status" value="1"/>
</dbReference>
<feature type="region of interest" description="Disordered" evidence="5">
    <location>
        <begin position="327"/>
        <end position="362"/>
    </location>
</feature>
<feature type="domain" description="Ig-like" evidence="7">
    <location>
        <begin position="132"/>
        <end position="218"/>
    </location>
</feature>
<dbReference type="InterPro" id="IPR013098">
    <property type="entry name" value="Ig_I-set"/>
</dbReference>
<dbReference type="GO" id="GO:0043005">
    <property type="term" value="C:neuron projection"/>
    <property type="evidence" value="ECO:0007669"/>
    <property type="project" value="TreeGrafter"/>
</dbReference>
<comment type="caution">
    <text evidence="8">The sequence shown here is derived from an EMBL/GenBank/DDBJ whole genome shotgun (WGS) entry which is preliminary data.</text>
</comment>
<evidence type="ECO:0000313" key="9">
    <source>
        <dbReference type="Proteomes" id="UP001195483"/>
    </source>
</evidence>
<feature type="compositionally biased region" description="Polar residues" evidence="5">
    <location>
        <begin position="351"/>
        <end position="361"/>
    </location>
</feature>
<dbReference type="Pfam" id="PF13927">
    <property type="entry name" value="Ig_3"/>
    <property type="match status" value="1"/>
</dbReference>
<keyword evidence="2" id="KW-0677">Repeat</keyword>
<dbReference type="InterPro" id="IPR036179">
    <property type="entry name" value="Ig-like_dom_sf"/>
</dbReference>
<reference evidence="8" key="2">
    <citation type="journal article" date="2021" name="Genome Biol. Evol.">
        <title>Developing a high-quality reference genome for a parasitic bivalve with doubly uniparental inheritance (Bivalvia: Unionida).</title>
        <authorList>
            <person name="Smith C.H."/>
        </authorList>
    </citation>
    <scope>NUCLEOTIDE SEQUENCE</scope>
    <source>
        <strain evidence="8">CHS0354</strain>
        <tissue evidence="8">Mantle</tissue>
    </source>
</reference>
<dbReference type="InterPro" id="IPR003598">
    <property type="entry name" value="Ig_sub2"/>
</dbReference>
<dbReference type="PANTHER" id="PTHR12231">
    <property type="entry name" value="CTX-RELATED TYPE I TRANSMEMBRANE PROTEIN"/>
    <property type="match status" value="1"/>
</dbReference>
<dbReference type="SMART" id="SM00408">
    <property type="entry name" value="IGc2"/>
    <property type="match status" value="3"/>
</dbReference>
<evidence type="ECO:0000259" key="7">
    <source>
        <dbReference type="PROSITE" id="PS50835"/>
    </source>
</evidence>
<dbReference type="InterPro" id="IPR051170">
    <property type="entry name" value="Neural/epithelial_adhesion"/>
</dbReference>
<dbReference type="AlphaFoldDB" id="A0AAE0VSQ1"/>
<feature type="domain" description="Ig-like" evidence="7">
    <location>
        <begin position="221"/>
        <end position="315"/>
    </location>
</feature>
<protein>
    <recommendedName>
        <fullName evidence="7">Ig-like domain-containing protein</fullName>
    </recommendedName>
</protein>
<gene>
    <name evidence="8" type="ORF">CHS0354_042722</name>
</gene>
<organism evidence="8 9">
    <name type="scientific">Potamilus streckersoni</name>
    <dbReference type="NCBI Taxonomy" id="2493646"/>
    <lineage>
        <taxon>Eukaryota</taxon>
        <taxon>Metazoa</taxon>
        <taxon>Spiralia</taxon>
        <taxon>Lophotrochozoa</taxon>
        <taxon>Mollusca</taxon>
        <taxon>Bivalvia</taxon>
        <taxon>Autobranchia</taxon>
        <taxon>Heteroconchia</taxon>
        <taxon>Palaeoheterodonta</taxon>
        <taxon>Unionida</taxon>
        <taxon>Unionoidea</taxon>
        <taxon>Unionidae</taxon>
        <taxon>Ambleminae</taxon>
        <taxon>Lampsilini</taxon>
        <taxon>Potamilus</taxon>
    </lineage>
</organism>
<feature type="chain" id="PRO_5042272512" description="Ig-like domain-containing protein" evidence="6">
    <location>
        <begin position="25"/>
        <end position="387"/>
    </location>
</feature>
<keyword evidence="1 6" id="KW-0732">Signal</keyword>
<dbReference type="Gene3D" id="2.60.40.10">
    <property type="entry name" value="Immunoglobulins"/>
    <property type="match status" value="3"/>
</dbReference>
<keyword evidence="9" id="KW-1185">Reference proteome</keyword>
<reference evidence="8" key="3">
    <citation type="submission" date="2023-05" db="EMBL/GenBank/DDBJ databases">
        <authorList>
            <person name="Smith C.H."/>
        </authorList>
    </citation>
    <scope>NUCLEOTIDE SEQUENCE</scope>
    <source>
        <strain evidence="8">CHS0354</strain>
        <tissue evidence="8">Mantle</tissue>
    </source>
</reference>
<evidence type="ECO:0000313" key="8">
    <source>
        <dbReference type="EMBL" id="KAK3587762.1"/>
    </source>
</evidence>
<evidence type="ECO:0000256" key="4">
    <source>
        <dbReference type="ARBA" id="ARBA00023319"/>
    </source>
</evidence>